<organism evidence="1 2">
    <name type="scientific">Clarias magur</name>
    <name type="common">Asian catfish</name>
    <name type="synonym">Macropteronotus magur</name>
    <dbReference type="NCBI Taxonomy" id="1594786"/>
    <lineage>
        <taxon>Eukaryota</taxon>
        <taxon>Metazoa</taxon>
        <taxon>Chordata</taxon>
        <taxon>Craniata</taxon>
        <taxon>Vertebrata</taxon>
        <taxon>Euteleostomi</taxon>
        <taxon>Actinopterygii</taxon>
        <taxon>Neopterygii</taxon>
        <taxon>Teleostei</taxon>
        <taxon>Ostariophysi</taxon>
        <taxon>Siluriformes</taxon>
        <taxon>Clariidae</taxon>
        <taxon>Clarias</taxon>
    </lineage>
</organism>
<comment type="caution">
    <text evidence="1">The sequence shown here is derived from an EMBL/GenBank/DDBJ whole genome shotgun (WGS) entry which is preliminary data.</text>
</comment>
<protein>
    <submittedName>
        <fullName evidence="1">Uncharacterized protein</fullName>
    </submittedName>
</protein>
<dbReference type="Proteomes" id="UP000727407">
    <property type="component" value="Unassembled WGS sequence"/>
</dbReference>
<name>A0A8J4UKL6_CLAMG</name>
<reference evidence="1" key="1">
    <citation type="submission" date="2020-07" db="EMBL/GenBank/DDBJ databases">
        <title>Clarias magur genome sequencing, assembly and annotation.</title>
        <authorList>
            <person name="Kushwaha B."/>
            <person name="Kumar R."/>
            <person name="Das P."/>
            <person name="Joshi C.G."/>
            <person name="Kumar D."/>
            <person name="Nagpure N.S."/>
            <person name="Pandey M."/>
            <person name="Agarwal S."/>
            <person name="Srivastava S."/>
            <person name="Singh M."/>
            <person name="Sahoo L."/>
            <person name="Jayasankar P."/>
            <person name="Meher P.K."/>
            <person name="Koringa P.G."/>
            <person name="Iquebal M.A."/>
            <person name="Das S.P."/>
            <person name="Bit A."/>
            <person name="Patnaik S."/>
            <person name="Patel N."/>
            <person name="Shah T.M."/>
            <person name="Hinsu A."/>
            <person name="Jena J.K."/>
        </authorList>
    </citation>
    <scope>NUCLEOTIDE SEQUENCE</scope>
    <source>
        <strain evidence="1">CIFAMagur01</strain>
        <tissue evidence="1">Testis</tissue>
    </source>
</reference>
<sequence length="84" mass="9424">MGITRDHGYTKILSWYLDADSISIVILKEIMFCPGPRLHSSGLSLLLNCYSSGEENRRCSCCGNQCNPLFFPDAVHHPSHDLLQ</sequence>
<dbReference type="EMBL" id="QNUK01000164">
    <property type="protein sequence ID" value="KAF5899517.1"/>
    <property type="molecule type" value="Genomic_DNA"/>
</dbReference>
<gene>
    <name evidence="1" type="ORF">DAT39_010763</name>
</gene>
<proteinExistence type="predicted"/>
<accession>A0A8J4UKL6</accession>
<dbReference type="AlphaFoldDB" id="A0A8J4UKL6"/>
<keyword evidence="2" id="KW-1185">Reference proteome</keyword>
<feature type="non-terminal residue" evidence="1">
    <location>
        <position position="1"/>
    </location>
</feature>
<feature type="non-terminal residue" evidence="1">
    <location>
        <position position="84"/>
    </location>
</feature>
<evidence type="ECO:0000313" key="2">
    <source>
        <dbReference type="Proteomes" id="UP000727407"/>
    </source>
</evidence>
<evidence type="ECO:0000313" key="1">
    <source>
        <dbReference type="EMBL" id="KAF5899517.1"/>
    </source>
</evidence>